<organism evidence="2">
    <name type="scientific">Mycobacterium xenopi 4042</name>
    <dbReference type="NCBI Taxonomy" id="1299334"/>
    <lineage>
        <taxon>Bacteria</taxon>
        <taxon>Bacillati</taxon>
        <taxon>Actinomycetota</taxon>
        <taxon>Actinomycetes</taxon>
        <taxon>Mycobacteriales</taxon>
        <taxon>Mycobacteriaceae</taxon>
        <taxon>Mycobacterium</taxon>
    </lineage>
</organism>
<keyword evidence="1" id="KW-0472">Membrane</keyword>
<proteinExistence type="predicted"/>
<accession>X8BKG7</accession>
<keyword evidence="1 2" id="KW-0812">Transmembrane</keyword>
<keyword evidence="1" id="KW-1133">Transmembrane helix</keyword>
<protein>
    <submittedName>
        <fullName evidence="2">Transmembrane domain protein</fullName>
    </submittedName>
</protein>
<evidence type="ECO:0000256" key="1">
    <source>
        <dbReference type="SAM" id="Phobius"/>
    </source>
</evidence>
<evidence type="ECO:0000313" key="2">
    <source>
        <dbReference type="EMBL" id="EUA43966.1"/>
    </source>
</evidence>
<feature type="transmembrane region" description="Helical" evidence="1">
    <location>
        <begin position="33"/>
        <end position="56"/>
    </location>
</feature>
<dbReference type="AlphaFoldDB" id="X8BKG7"/>
<reference evidence="2" key="1">
    <citation type="submission" date="2014-01" db="EMBL/GenBank/DDBJ databases">
        <authorList>
            <person name="Brown-Elliot B."/>
            <person name="Wallace R."/>
            <person name="Lenaerts A."/>
            <person name="Ordway D."/>
            <person name="DeGroote M.A."/>
            <person name="Parker T."/>
            <person name="Sizemore C."/>
            <person name="Tallon L.J."/>
            <person name="Sadzewicz L.K."/>
            <person name="Sengamalay N."/>
            <person name="Fraser C.M."/>
            <person name="Hine E."/>
            <person name="Shefchek K.A."/>
            <person name="Das S.P."/>
            <person name="Tettelin H."/>
        </authorList>
    </citation>
    <scope>NUCLEOTIDE SEQUENCE [LARGE SCALE GENOMIC DNA]</scope>
    <source>
        <strain evidence="2">4042</strain>
    </source>
</reference>
<name>X8BKG7_MYCXE</name>
<gene>
    <name evidence="2" type="ORF">I553_8300</name>
</gene>
<dbReference type="EMBL" id="JAOB01000040">
    <property type="protein sequence ID" value="EUA43966.1"/>
    <property type="molecule type" value="Genomic_DNA"/>
</dbReference>
<comment type="caution">
    <text evidence="2">The sequence shown here is derived from an EMBL/GenBank/DDBJ whole genome shotgun (WGS) entry which is preliminary data.</text>
</comment>
<sequence length="85" mass="8984">MAGAVSLLLASPIDVQSSVHNPLPDGTGNGLSAFYYALLLLLGASPAVSWSVPWSIRCLVTFQRNSARCTGSPSRSTSRGFAPFW</sequence>
<dbReference type="PATRIC" id="fig|1299334.3.peg.3942"/>